<evidence type="ECO:0000313" key="2">
    <source>
        <dbReference type="Proteomes" id="UP000277999"/>
    </source>
</evidence>
<comment type="caution">
    <text evidence="1">The sequence shown here is derived from an EMBL/GenBank/DDBJ whole genome shotgun (WGS) entry which is preliminary data.</text>
</comment>
<proteinExistence type="predicted"/>
<dbReference type="RefSeq" id="WP_122057660.1">
    <property type="nucleotide sequence ID" value="NZ_RFAQ01000001.1"/>
</dbReference>
<sequence length="344" mass="35732">MQTTANYALKKPDGTDVVDIQNFNDNADIIDSELKKRALQADLSSHLADNTAHGIGDRSKLLTTAKDNFVNAINEVFQSGTSVKSSTISAVNSKGQSLSTTATWDQIIAAINSIARGQGNAVETQVLSGVDFSNSDGKLRHGSMPNNGAINITPSGSTQTIPAGYTGGGSVSAVSVPVANVLSGTTIAGQVGTMKNNGAVSGTITNQGQSVSIPEGYTKGGSIVANFANLIASNIKKDVNIGSIIGSLDIESLGGKRYAEGNGTFTSSASFTIAGLNFTPSKIFVRVADYQYGPYYAYCKGYDTTELSGLAKNTTANLTINSDGFVAGPFYGVLNTTYTWKAIE</sequence>
<dbReference type="EMBL" id="RFAQ01000001">
    <property type="protein sequence ID" value="RMD04897.1"/>
    <property type="molecule type" value="Genomic_DNA"/>
</dbReference>
<reference evidence="1 2" key="1">
    <citation type="submission" date="2018-10" db="EMBL/GenBank/DDBJ databases">
        <title>Genome-centric metagenomics revealed C2 chemical producing, CO utilizing Clostridium with novel acetogenic gene cluster.</title>
        <authorList>
            <person name="Kang H."/>
            <person name="Park B."/>
            <person name="Choi I.G."/>
            <person name="Chang I.S."/>
        </authorList>
    </citation>
    <scope>NUCLEOTIDE SEQUENCE [LARGE SCALE GENOMIC DNA]</scope>
    <source>
        <strain evidence="1 2">H21-9</strain>
    </source>
</reference>
<protein>
    <submittedName>
        <fullName evidence="1">Uncharacterized protein</fullName>
    </submittedName>
</protein>
<evidence type="ECO:0000313" key="1">
    <source>
        <dbReference type="EMBL" id="RMD04897.1"/>
    </source>
</evidence>
<dbReference type="AlphaFoldDB" id="A0A3M0T2P5"/>
<accession>A0A3M0T2P5</accession>
<dbReference type="Proteomes" id="UP000277999">
    <property type="component" value="Unassembled WGS sequence"/>
</dbReference>
<gene>
    <name evidence="1" type="ORF">D9O40_00660</name>
</gene>
<organism evidence="1 2">
    <name type="scientific">Clostridium autoethanogenum</name>
    <dbReference type="NCBI Taxonomy" id="84023"/>
    <lineage>
        <taxon>Bacteria</taxon>
        <taxon>Bacillati</taxon>
        <taxon>Bacillota</taxon>
        <taxon>Clostridia</taxon>
        <taxon>Eubacteriales</taxon>
        <taxon>Clostridiaceae</taxon>
        <taxon>Clostridium</taxon>
    </lineage>
</organism>
<name>A0A3M0T2P5_9CLOT</name>